<dbReference type="eggNOG" id="COG3173">
    <property type="taxonomic scope" value="Bacteria"/>
</dbReference>
<evidence type="ECO:0000259" key="1">
    <source>
        <dbReference type="Pfam" id="PF01636"/>
    </source>
</evidence>
<dbReference type="STRING" id="928724.SacglDRAFT_03500"/>
<dbReference type="OrthoDB" id="3837844at2"/>
<evidence type="ECO:0000313" key="3">
    <source>
        <dbReference type="Proteomes" id="UP000005087"/>
    </source>
</evidence>
<evidence type="ECO:0000313" key="2">
    <source>
        <dbReference type="EMBL" id="EIF00361.1"/>
    </source>
</evidence>
<dbReference type="Gene3D" id="3.90.1200.10">
    <property type="match status" value="1"/>
</dbReference>
<dbReference type="RefSeq" id="WP_005466122.1">
    <property type="nucleotide sequence ID" value="NZ_CM001484.1"/>
</dbReference>
<dbReference type="Proteomes" id="UP000005087">
    <property type="component" value="Chromosome"/>
</dbReference>
<dbReference type="GO" id="GO:0016740">
    <property type="term" value="F:transferase activity"/>
    <property type="evidence" value="ECO:0007669"/>
    <property type="project" value="UniProtKB-KW"/>
</dbReference>
<dbReference type="HOGENOM" id="CLU_028792_0_0_11"/>
<protein>
    <submittedName>
        <fullName evidence="2">Phosphotransferase family protein</fullName>
    </submittedName>
</protein>
<feature type="domain" description="Aminoglycoside phosphotransferase" evidence="1">
    <location>
        <begin position="154"/>
        <end position="338"/>
    </location>
</feature>
<dbReference type="AlphaFoldDB" id="I1D5Y6"/>
<gene>
    <name evidence="2" type="ORF">SacglDRAFT_03500</name>
</gene>
<name>I1D5Y6_9PSEU</name>
<reference evidence="3" key="2">
    <citation type="submission" date="2012-01" db="EMBL/GenBank/DDBJ databases">
        <title>Noncontiguous Finished sequence of chromosome of Saccharomonospora glauca K62.</title>
        <authorList>
            <consortium name="US DOE Joint Genome Institute"/>
            <person name="Lucas S."/>
            <person name="Han J."/>
            <person name="Lapidus A."/>
            <person name="Cheng J.-F."/>
            <person name="Goodwin L."/>
            <person name="Pitluck S."/>
            <person name="Peters L."/>
            <person name="Mikhailova N."/>
            <person name="Held B."/>
            <person name="Detter J.C."/>
            <person name="Han C."/>
            <person name="Tapia R."/>
            <person name="Land M."/>
            <person name="Hauser L."/>
            <person name="Kyrpides N."/>
            <person name="Ivanova N."/>
            <person name="Pagani I."/>
            <person name="Brambilla E.-M."/>
            <person name="Klenk H.-P."/>
            <person name="Woyke T."/>
        </authorList>
    </citation>
    <scope>NUCLEOTIDE SEQUENCE [LARGE SCALE GENOMIC DNA]</scope>
    <source>
        <strain evidence="3">K62</strain>
    </source>
</reference>
<keyword evidence="2" id="KW-0808">Transferase</keyword>
<accession>I1D5Y6</accession>
<proteinExistence type="predicted"/>
<sequence length="398" mass="43208">MTAIPTRSRTRDLDLLLGEAARDLVGTVLDAVSDIGEVNSVRPTAVTVRPSGDALVRYAVEFRRRDGTVARETLVAATGSLVPSGAAVVAGEVDGGRVEVGLWRWPHDPLLPALSHVVDGERLRTLLAKAGVSPTAAPTVRVRSYRPRRSAVLTITCGADQLFAKVVPPSELPGLRRRHALLAPHLPVPRPLVTTDDGLVLVPSLPGTPGRTALRREDRLPGPSVLEDLLDRLPHALTTLPSRSNHRRRARHYAEVLALTVPEVGDEATALADVIAETDAGEYPVVPVHGDFYEHQLLVHAGTVTGLLDIDTAGPGERLDDWANFLAHLAITGTPRARDWERDILRHVRDRFDPGHLRPRVASAVLGLATGPFRTQSPEWTVRTRERVALAGRWLSRS</sequence>
<dbReference type="EMBL" id="CM001484">
    <property type="protein sequence ID" value="EIF00361.1"/>
    <property type="molecule type" value="Genomic_DNA"/>
</dbReference>
<dbReference type="SUPFAM" id="SSF56112">
    <property type="entry name" value="Protein kinase-like (PK-like)"/>
    <property type="match status" value="1"/>
</dbReference>
<reference evidence="2 3" key="1">
    <citation type="submission" date="2011-09" db="EMBL/GenBank/DDBJ databases">
        <authorList>
            <consortium name="US DOE Joint Genome Institute (JGI-PGF)"/>
            <person name="Lucas S."/>
            <person name="Han J."/>
            <person name="Lapidus A."/>
            <person name="Cheng J.-F."/>
            <person name="Goodwin L."/>
            <person name="Pitluck S."/>
            <person name="Peters L."/>
            <person name="Land M.L."/>
            <person name="Hauser L."/>
            <person name="Brambilla E."/>
            <person name="Klenk H.-P."/>
            <person name="Woyke T.J."/>
        </authorList>
    </citation>
    <scope>NUCLEOTIDE SEQUENCE [LARGE SCALE GENOMIC DNA]</scope>
    <source>
        <strain evidence="2 3">K62</strain>
    </source>
</reference>
<dbReference type="InterPro" id="IPR002575">
    <property type="entry name" value="Aminoglycoside_PTrfase"/>
</dbReference>
<keyword evidence="3" id="KW-1185">Reference proteome</keyword>
<organism evidence="2 3">
    <name type="scientific">Saccharomonospora glauca K62</name>
    <dbReference type="NCBI Taxonomy" id="928724"/>
    <lineage>
        <taxon>Bacteria</taxon>
        <taxon>Bacillati</taxon>
        <taxon>Actinomycetota</taxon>
        <taxon>Actinomycetes</taxon>
        <taxon>Pseudonocardiales</taxon>
        <taxon>Pseudonocardiaceae</taxon>
        <taxon>Saccharomonospora</taxon>
    </lineage>
</organism>
<dbReference type="InterPro" id="IPR011009">
    <property type="entry name" value="Kinase-like_dom_sf"/>
</dbReference>
<dbReference type="Pfam" id="PF01636">
    <property type="entry name" value="APH"/>
    <property type="match status" value="1"/>
</dbReference>